<dbReference type="eggNOG" id="ENOG502QXRS">
    <property type="taxonomic scope" value="Eukaryota"/>
</dbReference>
<dbReference type="EMBL" id="CP001669">
    <property type="protein sequence ID" value="AFZ79047.1"/>
    <property type="molecule type" value="Genomic_DNA"/>
</dbReference>
<name>L0ATS3_THEEQ</name>
<dbReference type="GeneID" id="15803853"/>
<accession>L0ATS3</accession>
<dbReference type="Proteomes" id="UP000031512">
    <property type="component" value="Chromosome 1"/>
</dbReference>
<organism evidence="2 3">
    <name type="scientific">Theileria equi strain WA</name>
    <dbReference type="NCBI Taxonomy" id="1537102"/>
    <lineage>
        <taxon>Eukaryota</taxon>
        <taxon>Sar</taxon>
        <taxon>Alveolata</taxon>
        <taxon>Apicomplexa</taxon>
        <taxon>Aconoidasida</taxon>
        <taxon>Piroplasmida</taxon>
        <taxon>Theileriidae</taxon>
        <taxon>Theileria</taxon>
    </lineage>
</organism>
<evidence type="ECO:0000313" key="2">
    <source>
        <dbReference type="EMBL" id="AFZ79047.1"/>
    </source>
</evidence>
<dbReference type="AlphaFoldDB" id="L0ATS3"/>
<dbReference type="VEuPathDB" id="PiroplasmaDB:BEWA_018920"/>
<evidence type="ECO:0000256" key="1">
    <source>
        <dbReference type="SAM" id="MobiDB-lite"/>
    </source>
</evidence>
<keyword evidence="3" id="KW-1185">Reference proteome</keyword>
<protein>
    <submittedName>
        <fullName evidence="2">Uncharacterized protein</fullName>
    </submittedName>
</protein>
<reference evidence="2" key="2">
    <citation type="journal article" date="2012" name="BMC Genomics">
        <title>Comparative genomic analysis and phylogenetic position of Theileria equi.</title>
        <authorList>
            <person name="Kappmeyer L.S."/>
            <person name="Thiagarajan M."/>
            <person name="Herndon D.R."/>
            <person name="Ramsay J.D."/>
            <person name="Caler E."/>
            <person name="Djikeng A."/>
            <person name="Gillespie J.J."/>
            <person name="Lau A.O."/>
            <person name="Roalson E.H."/>
            <person name="Silva J.C."/>
            <person name="Silva M.G."/>
            <person name="Suarez C.E."/>
            <person name="Ueti M.W."/>
            <person name="Nene V.M."/>
            <person name="Mealey R.H."/>
            <person name="Knowles D.P."/>
            <person name="Brayton K.A."/>
        </authorList>
    </citation>
    <scope>NUCLEOTIDE SEQUENCE [LARGE SCALE GENOMIC DNA]</scope>
    <source>
        <strain evidence="2">WA</strain>
    </source>
</reference>
<sequence length="735" mass="83390">MKLSDDKGFFSHHYDDTDSCLTTSKPLEITELETPYDKRRVPIAAVRYLAGSKSPNNRGIRHNCDQISDWSDARSVQSDVCPESSLEKTSRTLRGNTGLGEHYPSNKYDSADTNTRIFQENIRDTQNEAFNFDIRRHVQNYLSKNTNLRHPHISKTSPSSFLTPNREFGFKFNTQNLKVNDRNDSSFDSFHHTIGMGRPSVLDSLIIRKAPYLKNNHNLGYIHTNKSLIGEGFVNSKYSQGWNVTESDIKNNSNFIAHVGREKNTQNSYYLEHRHYTAFNTETAFDNSHRLHASVQTFEPAYMNPGNNNHHNLNFQATIQQTVESAIKNVLDTYMAHNKENDRPSSNYNLTSDSRSCSDFNILRDKSGDETCIFKPRDLVNHKITTINSHEEHTDADNDIFCYDDINLLKETGTINSENNGNITNHIGKMDSDPFQFDLKRLSTELERLKFTTKFGAADENFTNLDDTIDCSDTFKNSYINGKAVGVGNFLEYADCTRVNGLYRLMEPGDYTNRESFIGEGHEDSFSNRNSDSSSVRTEMKYHNSIFIQEIDHFKDSPSKSYDLTESPVLFGKNFKSSKAREHIDENLFIRSEDVYSSESVSNSELFAPYLNDCEGNADSTTPQSSTNSEVDNLEILRKVQDLELYIKKIESVLSKVSVNGKPEGISDADVHNTKNRSVDVTCDDGRGNIISSSELIEGYKAASIIKKLLHVQSMESLVPAFTAFVQNRLSTPKV</sequence>
<feature type="region of interest" description="Disordered" evidence="1">
    <location>
        <begin position="84"/>
        <end position="111"/>
    </location>
</feature>
<evidence type="ECO:0000313" key="3">
    <source>
        <dbReference type="Proteomes" id="UP000031512"/>
    </source>
</evidence>
<gene>
    <name evidence="2" type="ORF">BEWA_018920</name>
</gene>
<dbReference type="OrthoDB" id="10406038at2759"/>
<dbReference type="RefSeq" id="XP_004828713.1">
    <property type="nucleotide sequence ID" value="XM_004828656.1"/>
</dbReference>
<dbReference type="KEGG" id="beq:BEWA_018920"/>
<reference evidence="2" key="1">
    <citation type="submission" date="2009-07" db="EMBL/GenBank/DDBJ databases">
        <authorList>
            <person name="Kappmeyer L."/>
            <person name="Thiagarajan M."/>
            <person name="Herndon D."/>
            <person name="Caler E."/>
            <person name="Galinsky K."/>
            <person name="Inman J."/>
            <person name="Schobel S."/>
            <person name="Amedeo P."/>
            <person name="Watkins K."/>
            <person name="Bradley B."/>
            <person name="Sosa J."/>
            <person name="Sarmiento M."/>
            <person name="Fedorova N."/>
            <person name="Brayton K."/>
            <person name="Lau A."/>
            <person name="Nene V."/>
            <person name="Djikeng A."/>
            <person name="Herndon D."/>
            <person name="Knowles D."/>
        </authorList>
    </citation>
    <scope>NUCLEOTIDE SEQUENCE</scope>
    <source>
        <strain evidence="2">WA</strain>
    </source>
</reference>
<proteinExistence type="predicted"/>